<keyword evidence="3" id="KW-1185">Reference proteome</keyword>
<evidence type="ECO:0000313" key="2">
    <source>
        <dbReference type="EMBL" id="SDJ04402.1"/>
    </source>
</evidence>
<proteinExistence type="predicted"/>
<sequence>MVLAAFFAFFALTVFGALTALDARIVLDAEDVAEEDAAVAVEDAAAVNCSRRSCEKDWSCPSQGSSIFKWFKVQQAERDRSISL</sequence>
<keyword evidence="1" id="KW-0732">Signal</keyword>
<reference evidence="2 3" key="1">
    <citation type="submission" date="2016-10" db="EMBL/GenBank/DDBJ databases">
        <authorList>
            <person name="de Groot N.N."/>
        </authorList>
    </citation>
    <scope>NUCLEOTIDE SEQUENCE [LARGE SCALE GENOMIC DNA]</scope>
    <source>
        <strain evidence="3">P4B,CCM 7963,CECT 7998,DSM 25260,IBRC-M 10614,KCTC 13821</strain>
    </source>
</reference>
<dbReference type="EMBL" id="FNDU01000020">
    <property type="protein sequence ID" value="SDJ04402.1"/>
    <property type="molecule type" value="Genomic_DNA"/>
</dbReference>
<feature type="signal peptide" evidence="1">
    <location>
        <begin position="1"/>
        <end position="19"/>
    </location>
</feature>
<gene>
    <name evidence="2" type="ORF">SAMN05216352_12012</name>
</gene>
<dbReference type="Proteomes" id="UP000199017">
    <property type="component" value="Unassembled WGS sequence"/>
</dbReference>
<evidence type="ECO:0000313" key="3">
    <source>
        <dbReference type="Proteomes" id="UP000199017"/>
    </source>
</evidence>
<accession>A0A1G8QI22</accession>
<name>A0A1G8QI22_9BACI</name>
<dbReference type="STRING" id="930129.SAMN05216352_12012"/>
<organism evidence="2 3">
    <name type="scientific">Alteribacillus bidgolensis</name>
    <dbReference type="NCBI Taxonomy" id="930129"/>
    <lineage>
        <taxon>Bacteria</taxon>
        <taxon>Bacillati</taxon>
        <taxon>Bacillota</taxon>
        <taxon>Bacilli</taxon>
        <taxon>Bacillales</taxon>
        <taxon>Bacillaceae</taxon>
        <taxon>Alteribacillus</taxon>
    </lineage>
</organism>
<evidence type="ECO:0000256" key="1">
    <source>
        <dbReference type="SAM" id="SignalP"/>
    </source>
</evidence>
<dbReference type="AlphaFoldDB" id="A0A1G8QI22"/>
<feature type="chain" id="PRO_5039728215" description="Secreted protein" evidence="1">
    <location>
        <begin position="20"/>
        <end position="84"/>
    </location>
</feature>
<evidence type="ECO:0008006" key="4">
    <source>
        <dbReference type="Google" id="ProtNLM"/>
    </source>
</evidence>
<protein>
    <recommendedName>
        <fullName evidence="4">Secreted protein</fullName>
    </recommendedName>
</protein>